<evidence type="ECO:0000313" key="4">
    <source>
        <dbReference type="EMBL" id="CAC5422501.1"/>
    </source>
</evidence>
<dbReference type="Pfam" id="PF00012">
    <property type="entry name" value="HSP70"/>
    <property type="match status" value="1"/>
</dbReference>
<sequence length="346" mass="38685">MIEDVRGIVKVSAEKIFMYTIKAITDSLIEQIRKAKLYTTTGKENIRWVITVPAIWDDRSKLFMRQCAILAGLPQKQIFIALEPEAASIFCNNLKTERPENIEDGFIQPTPGTKNMVVDIGGGTTDITVHEKLGNGMLKQLRKSSGKGIGGTTVDKAFLEMIQKKLTGPVFTSLKNENPVVFLDLRKDLEEAKKSVTDEDSDILEIPMNYSAINSISKRQFNTSISKQITDIIVDENLQVDYATIKDLFKSTTDDVITIVEHALQFDGANEVSMILLVGGFSNCEIIEHAIRNRFDTKRVIVPVDASTAVKQGAVLYDHKPEVIYNRITKYTYGMGAQIPFDNKKT</sequence>
<reference evidence="4 5" key="1">
    <citation type="submission" date="2020-06" db="EMBL/GenBank/DDBJ databases">
        <authorList>
            <person name="Li R."/>
            <person name="Bekaert M."/>
        </authorList>
    </citation>
    <scope>NUCLEOTIDE SEQUENCE [LARGE SCALE GENOMIC DNA]</scope>
    <source>
        <strain evidence="5">wild</strain>
    </source>
</reference>
<evidence type="ECO:0000256" key="2">
    <source>
        <dbReference type="ARBA" id="ARBA00022741"/>
    </source>
</evidence>
<gene>
    <name evidence="4" type="ORF">MCOR_54547</name>
</gene>
<dbReference type="InterPro" id="IPR043129">
    <property type="entry name" value="ATPase_NBD"/>
</dbReference>
<dbReference type="EMBL" id="CACVKT020009602">
    <property type="protein sequence ID" value="CAC5422501.1"/>
    <property type="molecule type" value="Genomic_DNA"/>
</dbReference>
<proteinExistence type="inferred from homology"/>
<dbReference type="PANTHER" id="PTHR14187:SF46">
    <property type="entry name" value="HEAT SHOCK 70 KDA PROTEIN 12A"/>
    <property type="match status" value="1"/>
</dbReference>
<name>A0A6J8ETP0_MYTCO</name>
<keyword evidence="5" id="KW-1185">Reference proteome</keyword>
<accession>A0A6J8ETP0</accession>
<comment type="similarity">
    <text evidence="1">Belongs to the heat shock protein 70 family.</text>
</comment>
<dbReference type="GO" id="GO:0140662">
    <property type="term" value="F:ATP-dependent protein folding chaperone"/>
    <property type="evidence" value="ECO:0007669"/>
    <property type="project" value="InterPro"/>
</dbReference>
<dbReference type="Gene3D" id="3.90.640.10">
    <property type="entry name" value="Actin, Chain A, domain 4"/>
    <property type="match status" value="1"/>
</dbReference>
<dbReference type="GO" id="GO:0005524">
    <property type="term" value="F:ATP binding"/>
    <property type="evidence" value="ECO:0007669"/>
    <property type="project" value="UniProtKB-KW"/>
</dbReference>
<dbReference type="PANTHER" id="PTHR14187">
    <property type="entry name" value="ALPHA KINASE/ELONGATION FACTOR 2 KINASE"/>
    <property type="match status" value="1"/>
</dbReference>
<dbReference type="InterPro" id="IPR013126">
    <property type="entry name" value="Hsp_70_fam"/>
</dbReference>
<evidence type="ECO:0000256" key="1">
    <source>
        <dbReference type="ARBA" id="ARBA00007381"/>
    </source>
</evidence>
<dbReference type="AlphaFoldDB" id="A0A6J8ETP0"/>
<evidence type="ECO:0000256" key="3">
    <source>
        <dbReference type="ARBA" id="ARBA00022840"/>
    </source>
</evidence>
<keyword evidence="2" id="KW-0547">Nucleotide-binding</keyword>
<dbReference type="SUPFAM" id="SSF53067">
    <property type="entry name" value="Actin-like ATPase domain"/>
    <property type="match status" value="2"/>
</dbReference>
<evidence type="ECO:0000313" key="5">
    <source>
        <dbReference type="Proteomes" id="UP000507470"/>
    </source>
</evidence>
<keyword evidence="3" id="KW-0067">ATP-binding</keyword>
<dbReference type="Gene3D" id="3.30.420.40">
    <property type="match status" value="2"/>
</dbReference>
<protein>
    <submittedName>
        <fullName evidence="4">Uncharacterized protein</fullName>
    </submittedName>
</protein>
<organism evidence="4 5">
    <name type="scientific">Mytilus coruscus</name>
    <name type="common">Sea mussel</name>
    <dbReference type="NCBI Taxonomy" id="42192"/>
    <lineage>
        <taxon>Eukaryota</taxon>
        <taxon>Metazoa</taxon>
        <taxon>Spiralia</taxon>
        <taxon>Lophotrochozoa</taxon>
        <taxon>Mollusca</taxon>
        <taxon>Bivalvia</taxon>
        <taxon>Autobranchia</taxon>
        <taxon>Pteriomorphia</taxon>
        <taxon>Mytilida</taxon>
        <taxon>Mytiloidea</taxon>
        <taxon>Mytilidae</taxon>
        <taxon>Mytilinae</taxon>
        <taxon>Mytilus</taxon>
    </lineage>
</organism>
<dbReference type="Proteomes" id="UP000507470">
    <property type="component" value="Unassembled WGS sequence"/>
</dbReference>
<dbReference type="OrthoDB" id="6135436at2759"/>